<dbReference type="GO" id="GO:0006508">
    <property type="term" value="P:proteolysis"/>
    <property type="evidence" value="ECO:0007669"/>
    <property type="project" value="UniProtKB-KW"/>
</dbReference>
<organism evidence="5 6">
    <name type="scientific">Mesorhizobium helmanticense</name>
    <dbReference type="NCBI Taxonomy" id="1776423"/>
    <lineage>
        <taxon>Bacteria</taxon>
        <taxon>Pseudomonadati</taxon>
        <taxon>Pseudomonadota</taxon>
        <taxon>Alphaproteobacteria</taxon>
        <taxon>Hyphomicrobiales</taxon>
        <taxon>Phyllobacteriaceae</taxon>
        <taxon>Mesorhizobium</taxon>
    </lineage>
</organism>
<dbReference type="Pfam" id="PF04586">
    <property type="entry name" value="Peptidase_S78"/>
    <property type="match status" value="1"/>
</dbReference>
<evidence type="ECO:0000313" key="6">
    <source>
        <dbReference type="Proteomes" id="UP000240259"/>
    </source>
</evidence>
<evidence type="ECO:0000259" key="4">
    <source>
        <dbReference type="Pfam" id="PF04586"/>
    </source>
</evidence>
<accession>A0A2T4IRB7</accession>
<evidence type="ECO:0000256" key="3">
    <source>
        <dbReference type="ARBA" id="ARBA00022801"/>
    </source>
</evidence>
<sequence length="156" mass="17180">MWFSESGRPPLPGSRTVCGYALQWGVPSAVRPGFDEVFHQGSLTWPDDLPLCRNHERTRPLVTLGNAFRLSATARGLWVEVDTDGVPDGNDLLLAARHGPLRAWSISFKATGERWDRTGDTPLRIVTAARLLEVSIVDRGAHHTTIGILSRMKQAA</sequence>
<proteinExistence type="predicted"/>
<evidence type="ECO:0000313" key="5">
    <source>
        <dbReference type="EMBL" id="PTE08212.1"/>
    </source>
</evidence>
<keyword evidence="2" id="KW-0645">Protease</keyword>
<dbReference type="AlphaFoldDB" id="A0A2T4IRB7"/>
<dbReference type="Proteomes" id="UP000240259">
    <property type="component" value="Unassembled WGS sequence"/>
</dbReference>
<dbReference type="GO" id="GO:0008233">
    <property type="term" value="F:peptidase activity"/>
    <property type="evidence" value="ECO:0007669"/>
    <property type="project" value="UniProtKB-KW"/>
</dbReference>
<evidence type="ECO:0000256" key="2">
    <source>
        <dbReference type="ARBA" id="ARBA00022670"/>
    </source>
</evidence>
<dbReference type="InterPro" id="IPR054613">
    <property type="entry name" value="Peptidase_S78_dom"/>
</dbReference>
<reference evidence="5 6" key="1">
    <citation type="submission" date="2018-03" db="EMBL/GenBank/DDBJ databases">
        <title>Genome sequence of the symbiotic type strain Mesorhizobium helmanticense CSLC115NT isolated from Lotus corniculatus nodules.</title>
        <authorList>
            <person name="Sannazzaro A.I."/>
            <person name="Torres Tejerizo G.A."/>
            <person name="Dip D."/>
            <person name="Caballero M."/>
            <person name="Pistorio M."/>
            <person name="Estrella M.J."/>
        </authorList>
    </citation>
    <scope>NUCLEOTIDE SEQUENCE [LARGE SCALE GENOMIC DNA]</scope>
    <source>
        <strain evidence="5 6">CSLC115N</strain>
    </source>
</reference>
<dbReference type="RefSeq" id="WP_107651098.1">
    <property type="nucleotide sequence ID" value="NZ_PZJX01000040.1"/>
</dbReference>
<keyword evidence="3" id="KW-0378">Hydrolase</keyword>
<protein>
    <recommendedName>
        <fullName evidence="4">Prohead serine protease domain-containing protein</fullName>
    </recommendedName>
</protein>
<keyword evidence="1" id="KW-1188">Viral release from host cell</keyword>
<feature type="domain" description="Prohead serine protease" evidence="4">
    <location>
        <begin position="16"/>
        <end position="147"/>
    </location>
</feature>
<gene>
    <name evidence="5" type="ORF">C9427_21430</name>
</gene>
<dbReference type="OrthoDB" id="64791at2"/>
<name>A0A2T4IRB7_9HYPH</name>
<keyword evidence="6" id="KW-1185">Reference proteome</keyword>
<comment type="caution">
    <text evidence="5">The sequence shown here is derived from an EMBL/GenBank/DDBJ whole genome shotgun (WGS) entry which is preliminary data.</text>
</comment>
<evidence type="ECO:0000256" key="1">
    <source>
        <dbReference type="ARBA" id="ARBA00022612"/>
    </source>
</evidence>
<dbReference type="EMBL" id="PZJX01000040">
    <property type="protein sequence ID" value="PTE08212.1"/>
    <property type="molecule type" value="Genomic_DNA"/>
</dbReference>